<dbReference type="SUPFAM" id="SSF52540">
    <property type="entry name" value="P-loop containing nucleoside triphosphate hydrolases"/>
    <property type="match status" value="1"/>
</dbReference>
<dbReference type="Pfam" id="PF19055">
    <property type="entry name" value="ABC2_membrane_7"/>
    <property type="match status" value="1"/>
</dbReference>
<evidence type="ECO:0000256" key="5">
    <source>
        <dbReference type="ARBA" id="ARBA00022741"/>
    </source>
</evidence>
<dbReference type="GO" id="GO:0005524">
    <property type="term" value="F:ATP binding"/>
    <property type="evidence" value="ECO:0007669"/>
    <property type="project" value="UniProtKB-KW"/>
</dbReference>
<evidence type="ECO:0000313" key="12">
    <source>
        <dbReference type="EMBL" id="KAF0307088.1"/>
    </source>
</evidence>
<evidence type="ECO:0000259" key="11">
    <source>
        <dbReference type="PROSITE" id="PS50893"/>
    </source>
</evidence>
<dbReference type="Pfam" id="PF01061">
    <property type="entry name" value="ABC2_membrane"/>
    <property type="match status" value="1"/>
</dbReference>
<keyword evidence="5" id="KW-0547">Nucleotide-binding</keyword>
<comment type="similarity">
    <text evidence="2">Belongs to the ABC transporter superfamily. ABCG family. Eye pigment precursor importer (TC 3.A.1.204) subfamily.</text>
</comment>
<dbReference type="PANTHER" id="PTHR48041:SF139">
    <property type="entry name" value="PROTEIN SCARLET"/>
    <property type="match status" value="1"/>
</dbReference>
<dbReference type="InterPro" id="IPR043926">
    <property type="entry name" value="ABCG_dom"/>
</dbReference>
<dbReference type="SMART" id="SM00382">
    <property type="entry name" value="AAA"/>
    <property type="match status" value="1"/>
</dbReference>
<dbReference type="PANTHER" id="PTHR48041">
    <property type="entry name" value="ABC TRANSPORTER G FAMILY MEMBER 28"/>
    <property type="match status" value="1"/>
</dbReference>
<feature type="transmembrane region" description="Helical" evidence="10">
    <location>
        <begin position="525"/>
        <end position="549"/>
    </location>
</feature>
<evidence type="ECO:0000256" key="1">
    <source>
        <dbReference type="ARBA" id="ARBA00004141"/>
    </source>
</evidence>
<evidence type="ECO:0000256" key="8">
    <source>
        <dbReference type="ARBA" id="ARBA00023136"/>
    </source>
</evidence>
<keyword evidence="6" id="KW-0067">ATP-binding</keyword>
<comment type="subcellular location">
    <subcellularLocation>
        <location evidence="1">Membrane</location>
        <topology evidence="1">Multi-pass membrane protein</topology>
    </subcellularLocation>
</comment>
<dbReference type="GO" id="GO:0030659">
    <property type="term" value="C:cytoplasmic vesicle membrane"/>
    <property type="evidence" value="ECO:0007669"/>
    <property type="project" value="TreeGrafter"/>
</dbReference>
<evidence type="ECO:0000256" key="2">
    <source>
        <dbReference type="ARBA" id="ARBA00005814"/>
    </source>
</evidence>
<protein>
    <submittedName>
        <fullName evidence="12">Protein scarlet</fullName>
    </submittedName>
</protein>
<dbReference type="Pfam" id="PF00005">
    <property type="entry name" value="ABC_tran"/>
    <property type="match status" value="1"/>
</dbReference>
<name>A0A6A4WXA5_AMPAM</name>
<evidence type="ECO:0000256" key="3">
    <source>
        <dbReference type="ARBA" id="ARBA00022448"/>
    </source>
</evidence>
<dbReference type="InterPro" id="IPR050352">
    <property type="entry name" value="ABCG_transporters"/>
</dbReference>
<evidence type="ECO:0000256" key="10">
    <source>
        <dbReference type="SAM" id="Phobius"/>
    </source>
</evidence>
<feature type="transmembrane region" description="Helical" evidence="10">
    <location>
        <begin position="555"/>
        <end position="576"/>
    </location>
</feature>
<proteinExistence type="inferred from homology"/>
<keyword evidence="4 10" id="KW-0812">Transmembrane</keyword>
<dbReference type="InterPro" id="IPR003593">
    <property type="entry name" value="AAA+_ATPase"/>
</dbReference>
<dbReference type="OrthoDB" id="66620at2759"/>
<organism evidence="12 13">
    <name type="scientific">Amphibalanus amphitrite</name>
    <name type="common">Striped barnacle</name>
    <name type="synonym">Balanus amphitrite</name>
    <dbReference type="NCBI Taxonomy" id="1232801"/>
    <lineage>
        <taxon>Eukaryota</taxon>
        <taxon>Metazoa</taxon>
        <taxon>Ecdysozoa</taxon>
        <taxon>Arthropoda</taxon>
        <taxon>Crustacea</taxon>
        <taxon>Multicrustacea</taxon>
        <taxon>Cirripedia</taxon>
        <taxon>Thoracica</taxon>
        <taxon>Thoracicalcarea</taxon>
        <taxon>Balanomorpha</taxon>
        <taxon>Balanoidea</taxon>
        <taxon>Balanidae</taxon>
        <taxon>Amphibalaninae</taxon>
        <taxon>Amphibalanus</taxon>
    </lineage>
</organism>
<evidence type="ECO:0000256" key="7">
    <source>
        <dbReference type="ARBA" id="ARBA00022989"/>
    </source>
</evidence>
<accession>A0A6A4WXA5</accession>
<dbReference type="PROSITE" id="PS50893">
    <property type="entry name" value="ABC_TRANSPORTER_2"/>
    <property type="match status" value="1"/>
</dbReference>
<dbReference type="GO" id="GO:0016887">
    <property type="term" value="F:ATP hydrolysis activity"/>
    <property type="evidence" value="ECO:0007669"/>
    <property type="project" value="InterPro"/>
</dbReference>
<keyword evidence="8 10" id="KW-0472">Membrane</keyword>
<feature type="region of interest" description="Disordered" evidence="9">
    <location>
        <begin position="1"/>
        <end position="25"/>
    </location>
</feature>
<feature type="transmembrane region" description="Helical" evidence="10">
    <location>
        <begin position="446"/>
        <end position="467"/>
    </location>
</feature>
<keyword evidence="13" id="KW-1185">Reference proteome</keyword>
<keyword evidence="3" id="KW-0813">Transport</keyword>
<evidence type="ECO:0000256" key="4">
    <source>
        <dbReference type="ARBA" id="ARBA00022692"/>
    </source>
</evidence>
<feature type="domain" description="ABC transporter" evidence="11">
    <location>
        <begin position="69"/>
        <end position="314"/>
    </location>
</feature>
<dbReference type="GO" id="GO:0140359">
    <property type="term" value="F:ABC-type transporter activity"/>
    <property type="evidence" value="ECO:0007669"/>
    <property type="project" value="InterPro"/>
</dbReference>
<feature type="transmembrane region" description="Helical" evidence="10">
    <location>
        <begin position="643"/>
        <end position="663"/>
    </location>
</feature>
<evidence type="ECO:0000256" key="9">
    <source>
        <dbReference type="SAM" id="MobiDB-lite"/>
    </source>
</evidence>
<evidence type="ECO:0000313" key="13">
    <source>
        <dbReference type="Proteomes" id="UP000440578"/>
    </source>
</evidence>
<keyword evidence="7 10" id="KW-1133">Transmembrane helix</keyword>
<dbReference type="InterPro" id="IPR017871">
    <property type="entry name" value="ABC_transporter-like_CS"/>
</dbReference>
<sequence>MVRRDDGEQSVSLLGGRRSPREYSEHQRLLETELSRESAGYGAVKPLSPLPTGGVTLTWHDVNVYVPDKKNSSVFSSCQSEAPKLKRVLNNVYGAVLAGNLVAVMGSSGSGKSTLMTTLAQRNPGEVMVDADIQYNGQPATKQMRSMAGFVYQDDMFVGSLTVREHLEFAARLKMERHTTAAERRARIDTIMINLGLKKSEHTRIGVPGQKKSLSGGERKRLAFAAEILTDPPLLFCDEPTTGLDSYNAERIVSMLKEMAYHGKTILCTIHQPSSGLFAMFDQLMFLSEGRLAYMGSATNAAEFFTSLNLICPATYNAADFYIHCLAVAPGREAQSRERIKAICDNFSVSSHAKDMAVTAQYHEAAALAHTQARRYECRELTRSAVRRASWFVQLYWLTWRAFIDSMRNPAIHWIRILQKMGIGLMVGLCYSNLQYDQLGAQNLQGLMFILVTENTFPAMYGVLSLFPQELPLFLRENKSEMYSAPLFYFSKVMALVPGFILDPVIFISMMYILTSLRSDLPSVLMMYLIGVFTCNTAAACGCFFSAAFQNMSQAMAVLIPFDYLLMITGGIFINLSTLPKLLTWTKSLSWFMYANEAFSIIQWSGIENIPCENLSNSSRCLKNGEEVLNKYSFHSGDLAIDFNGFILLFTCFHILGAVALWLRSRRQ</sequence>
<dbReference type="PROSITE" id="PS00211">
    <property type="entry name" value="ABC_TRANSPORTER_1"/>
    <property type="match status" value="1"/>
</dbReference>
<dbReference type="GO" id="GO:0005886">
    <property type="term" value="C:plasma membrane"/>
    <property type="evidence" value="ECO:0007669"/>
    <property type="project" value="TreeGrafter"/>
</dbReference>
<evidence type="ECO:0000256" key="6">
    <source>
        <dbReference type="ARBA" id="ARBA00022840"/>
    </source>
</evidence>
<gene>
    <name evidence="12" type="primary">st_0</name>
    <name evidence="12" type="ORF">FJT64_021501</name>
</gene>
<dbReference type="InterPro" id="IPR013525">
    <property type="entry name" value="ABC2_TM"/>
</dbReference>
<dbReference type="AlphaFoldDB" id="A0A6A4WXA5"/>
<dbReference type="Gene3D" id="3.40.50.300">
    <property type="entry name" value="P-loop containing nucleotide triphosphate hydrolases"/>
    <property type="match status" value="1"/>
</dbReference>
<feature type="transmembrane region" description="Helical" evidence="10">
    <location>
        <begin position="487"/>
        <end position="513"/>
    </location>
</feature>
<comment type="caution">
    <text evidence="12">The sequence shown here is derived from an EMBL/GenBank/DDBJ whole genome shotgun (WGS) entry which is preliminary data.</text>
</comment>
<reference evidence="12 13" key="1">
    <citation type="submission" date="2019-07" db="EMBL/GenBank/DDBJ databases">
        <title>Draft genome assembly of a fouling barnacle, Amphibalanus amphitrite (Darwin, 1854): The first reference genome for Thecostraca.</title>
        <authorList>
            <person name="Kim W."/>
        </authorList>
    </citation>
    <scope>NUCLEOTIDE SEQUENCE [LARGE SCALE GENOMIC DNA]</scope>
    <source>
        <strain evidence="12">SNU_AA5</strain>
        <tissue evidence="12">Soma without cirri and trophi</tissue>
    </source>
</reference>
<dbReference type="Proteomes" id="UP000440578">
    <property type="component" value="Unassembled WGS sequence"/>
</dbReference>
<dbReference type="InterPro" id="IPR003439">
    <property type="entry name" value="ABC_transporter-like_ATP-bd"/>
</dbReference>
<dbReference type="EMBL" id="VIIS01000604">
    <property type="protein sequence ID" value="KAF0307088.1"/>
    <property type="molecule type" value="Genomic_DNA"/>
</dbReference>
<dbReference type="CDD" id="cd03213">
    <property type="entry name" value="ABCG_EPDR"/>
    <property type="match status" value="1"/>
</dbReference>
<dbReference type="InterPro" id="IPR027417">
    <property type="entry name" value="P-loop_NTPase"/>
</dbReference>